<reference evidence="1" key="2">
    <citation type="submission" date="2020-09" db="EMBL/GenBank/DDBJ databases">
        <authorList>
            <person name="Sun Q."/>
            <person name="Ohkuma M."/>
        </authorList>
    </citation>
    <scope>NUCLEOTIDE SEQUENCE</scope>
    <source>
        <strain evidence="1">JCM 4956</strain>
    </source>
</reference>
<sequence>MAIMMVLDIPGGTQAQYEQISLKLSNGRGLRKSSDWPVPGLVSHASGPTESGWCVVDVWESEQAWTRFANVMVPLSQEVGMPQLTPRLYPTVNVVRD</sequence>
<proteinExistence type="predicted"/>
<keyword evidence="2" id="KW-1185">Reference proteome</keyword>
<accession>A0A918KT71</accession>
<evidence type="ECO:0000313" key="2">
    <source>
        <dbReference type="Proteomes" id="UP000645555"/>
    </source>
</evidence>
<dbReference type="EMBL" id="BMWD01000018">
    <property type="protein sequence ID" value="GGX74852.1"/>
    <property type="molecule type" value="Genomic_DNA"/>
</dbReference>
<reference evidence="1" key="1">
    <citation type="journal article" date="2014" name="Int. J. Syst. Evol. Microbiol.">
        <title>Complete genome sequence of Corynebacterium casei LMG S-19264T (=DSM 44701T), isolated from a smear-ripened cheese.</title>
        <authorList>
            <consortium name="US DOE Joint Genome Institute (JGI-PGF)"/>
            <person name="Walter F."/>
            <person name="Albersmeier A."/>
            <person name="Kalinowski J."/>
            <person name="Ruckert C."/>
        </authorList>
    </citation>
    <scope>NUCLEOTIDE SEQUENCE</scope>
    <source>
        <strain evidence="1">JCM 4956</strain>
    </source>
</reference>
<evidence type="ECO:0008006" key="3">
    <source>
        <dbReference type="Google" id="ProtNLM"/>
    </source>
</evidence>
<evidence type="ECO:0000313" key="1">
    <source>
        <dbReference type="EMBL" id="GGX74852.1"/>
    </source>
</evidence>
<dbReference type="Proteomes" id="UP000645555">
    <property type="component" value="Unassembled WGS sequence"/>
</dbReference>
<comment type="caution">
    <text evidence="1">The sequence shown here is derived from an EMBL/GenBank/DDBJ whole genome shotgun (WGS) entry which is preliminary data.</text>
</comment>
<protein>
    <recommendedName>
        <fullName evidence="3">ABM domain-containing protein</fullName>
    </recommendedName>
</protein>
<dbReference type="AlphaFoldDB" id="A0A918KT71"/>
<gene>
    <name evidence="1" type="ORF">GCM10010515_47990</name>
</gene>
<organism evidence="1 2">
    <name type="scientific">Streptomyces fructofermentans</name>
    <dbReference type="NCBI Taxonomy" id="152141"/>
    <lineage>
        <taxon>Bacteria</taxon>
        <taxon>Bacillati</taxon>
        <taxon>Actinomycetota</taxon>
        <taxon>Actinomycetes</taxon>
        <taxon>Kitasatosporales</taxon>
        <taxon>Streptomycetaceae</taxon>
        <taxon>Streptomyces</taxon>
    </lineage>
</organism>
<name>A0A918KT71_9ACTN</name>